<evidence type="ECO:0000256" key="1">
    <source>
        <dbReference type="SAM" id="MobiDB-lite"/>
    </source>
</evidence>
<evidence type="ECO:0000313" key="2">
    <source>
        <dbReference type="EMBL" id="MDC8015979.1"/>
    </source>
</evidence>
<dbReference type="RefSeq" id="WP_263543048.1">
    <property type="nucleotide sequence ID" value="NZ_JAOVZO020000023.1"/>
</dbReference>
<name>A0A9X3YQ74_9GAMM</name>
<organism evidence="2 3">
    <name type="scientific">Tahibacter soli</name>
    <dbReference type="NCBI Taxonomy" id="2983605"/>
    <lineage>
        <taxon>Bacteria</taxon>
        <taxon>Pseudomonadati</taxon>
        <taxon>Pseudomonadota</taxon>
        <taxon>Gammaproteobacteria</taxon>
        <taxon>Lysobacterales</taxon>
        <taxon>Rhodanobacteraceae</taxon>
        <taxon>Tahibacter</taxon>
    </lineage>
</organism>
<dbReference type="AlphaFoldDB" id="A0A9X3YQ74"/>
<keyword evidence="3" id="KW-1185">Reference proteome</keyword>
<comment type="caution">
    <text evidence="2">The sequence shown here is derived from an EMBL/GenBank/DDBJ whole genome shotgun (WGS) entry which is preliminary data.</text>
</comment>
<dbReference type="Proteomes" id="UP001139971">
    <property type="component" value="Unassembled WGS sequence"/>
</dbReference>
<feature type="region of interest" description="Disordered" evidence="1">
    <location>
        <begin position="43"/>
        <end position="62"/>
    </location>
</feature>
<evidence type="ECO:0000313" key="3">
    <source>
        <dbReference type="Proteomes" id="UP001139971"/>
    </source>
</evidence>
<sequence>MTTKLDRPVRREITIGDVAYTLTIDATGFKIVQKGHRKGVEKTWAEQLGGDHPGSEGAPKPG</sequence>
<dbReference type="EMBL" id="JAOVZO020000023">
    <property type="protein sequence ID" value="MDC8015979.1"/>
    <property type="molecule type" value="Genomic_DNA"/>
</dbReference>
<accession>A0A9X3YQ74</accession>
<proteinExistence type="predicted"/>
<gene>
    <name evidence="2" type="ORF">OD750_025930</name>
</gene>
<protein>
    <submittedName>
        <fullName evidence="2">Uncharacterized protein</fullName>
    </submittedName>
</protein>
<reference evidence="2" key="1">
    <citation type="submission" date="2023-02" db="EMBL/GenBank/DDBJ databases">
        <title>Tahibacter soli sp. nov. isolated from soil.</title>
        <authorList>
            <person name="Baek J.H."/>
            <person name="Lee J.K."/>
            <person name="Choi D.G."/>
            <person name="Jeon C.O."/>
        </authorList>
    </citation>
    <scope>NUCLEOTIDE SEQUENCE</scope>
    <source>
        <strain evidence="2">BL</strain>
    </source>
</reference>